<evidence type="ECO:0000313" key="11">
    <source>
        <dbReference type="Proteomes" id="UP001162164"/>
    </source>
</evidence>
<dbReference type="InterPro" id="IPR013032">
    <property type="entry name" value="EGF-like_CS"/>
</dbReference>
<evidence type="ECO:0000256" key="2">
    <source>
        <dbReference type="ARBA" id="ARBA00022737"/>
    </source>
</evidence>
<keyword evidence="11" id="KW-1185">Reference proteome</keyword>
<dbReference type="SUPFAM" id="SSF57184">
    <property type="entry name" value="Growth factor receptor domain"/>
    <property type="match status" value="1"/>
</dbReference>
<accession>A0ABQ9IX02</accession>
<feature type="domain" description="EGF-like" evidence="9">
    <location>
        <begin position="28"/>
        <end position="64"/>
    </location>
</feature>
<feature type="disulfide bond" evidence="5">
    <location>
        <begin position="420"/>
        <end position="429"/>
    </location>
</feature>
<comment type="caution">
    <text evidence="10">The sequence shown here is derived from an EMBL/GenBank/DDBJ whole genome shotgun (WGS) entry which is preliminary data.</text>
</comment>
<dbReference type="EMBL" id="JAPWTJ010002173">
    <property type="protein sequence ID" value="KAJ8967577.1"/>
    <property type="molecule type" value="Genomic_DNA"/>
</dbReference>
<dbReference type="PRINTS" id="PR00010">
    <property type="entry name" value="EGFBLOOD"/>
</dbReference>
<feature type="domain" description="EGF-like" evidence="9">
    <location>
        <begin position="355"/>
        <end position="391"/>
    </location>
</feature>
<feature type="disulfide bond" evidence="5">
    <location>
        <begin position="343"/>
        <end position="352"/>
    </location>
</feature>
<evidence type="ECO:0000256" key="3">
    <source>
        <dbReference type="ARBA" id="ARBA00023157"/>
    </source>
</evidence>
<feature type="disulfide bond" evidence="5">
    <location>
        <begin position="54"/>
        <end position="63"/>
    </location>
</feature>
<dbReference type="Pfam" id="PF23575">
    <property type="entry name" value="JAG1"/>
    <property type="match status" value="1"/>
</dbReference>
<keyword evidence="7" id="KW-0812">Transmembrane</keyword>
<protein>
    <recommendedName>
        <fullName evidence="9">EGF-like domain-containing protein</fullName>
    </recommendedName>
</protein>
<feature type="disulfide bond" evidence="5">
    <location>
        <begin position="267"/>
        <end position="276"/>
    </location>
</feature>
<comment type="caution">
    <text evidence="5">Lacks conserved residue(s) required for the propagation of feature annotation.</text>
</comment>
<keyword evidence="3 5" id="KW-1015">Disulfide bond</keyword>
<dbReference type="PANTHER" id="PTHR24049:SF18">
    <property type="entry name" value="DELTA-LIKE PROTEIN"/>
    <property type="match status" value="1"/>
</dbReference>
<evidence type="ECO:0000256" key="4">
    <source>
        <dbReference type="ARBA" id="ARBA00023180"/>
    </source>
</evidence>
<feature type="compositionally biased region" description="Basic and acidic residues" evidence="6">
    <location>
        <begin position="710"/>
        <end position="720"/>
    </location>
</feature>
<feature type="disulfide bond" evidence="5">
    <location>
        <begin position="458"/>
        <end position="467"/>
    </location>
</feature>
<dbReference type="InterPro" id="IPR051022">
    <property type="entry name" value="Notch_Cell-Fate_Det"/>
</dbReference>
<feature type="disulfide bond" evidence="5">
    <location>
        <begin position="108"/>
        <end position="118"/>
    </location>
</feature>
<feature type="domain" description="EGF-like" evidence="9">
    <location>
        <begin position="229"/>
        <end position="277"/>
    </location>
</feature>
<feature type="domain" description="EGF-like" evidence="9">
    <location>
        <begin position="141"/>
        <end position="177"/>
    </location>
</feature>
<feature type="domain" description="EGF-like" evidence="9">
    <location>
        <begin position="279"/>
        <end position="315"/>
    </location>
</feature>
<gene>
    <name evidence="10" type="ORF">NQ317_003734</name>
</gene>
<reference evidence="10" key="1">
    <citation type="journal article" date="2023" name="Insect Mol. Biol.">
        <title>Genome sequencing provides insights into the evolution of gene families encoding plant cell wall-degrading enzymes in longhorned beetles.</title>
        <authorList>
            <person name="Shin N.R."/>
            <person name="Okamura Y."/>
            <person name="Kirsch R."/>
            <person name="Pauchet Y."/>
        </authorList>
    </citation>
    <scope>NUCLEOTIDE SEQUENCE</scope>
    <source>
        <strain evidence="10">MMC_N1</strain>
    </source>
</reference>
<feature type="domain" description="EGF-like" evidence="9">
    <location>
        <begin position="432"/>
        <end position="468"/>
    </location>
</feature>
<organism evidence="10 11">
    <name type="scientific">Molorchus minor</name>
    <dbReference type="NCBI Taxonomy" id="1323400"/>
    <lineage>
        <taxon>Eukaryota</taxon>
        <taxon>Metazoa</taxon>
        <taxon>Ecdysozoa</taxon>
        <taxon>Arthropoda</taxon>
        <taxon>Hexapoda</taxon>
        <taxon>Insecta</taxon>
        <taxon>Pterygota</taxon>
        <taxon>Neoptera</taxon>
        <taxon>Endopterygota</taxon>
        <taxon>Coleoptera</taxon>
        <taxon>Polyphaga</taxon>
        <taxon>Cucujiformia</taxon>
        <taxon>Chrysomeloidea</taxon>
        <taxon>Cerambycidae</taxon>
        <taxon>Lamiinae</taxon>
        <taxon>Monochamini</taxon>
        <taxon>Molorchus</taxon>
    </lineage>
</organism>
<evidence type="ECO:0000256" key="6">
    <source>
        <dbReference type="SAM" id="MobiDB-lite"/>
    </source>
</evidence>
<dbReference type="Pfam" id="PF07974">
    <property type="entry name" value="EGF_2"/>
    <property type="match status" value="1"/>
</dbReference>
<dbReference type="PROSITE" id="PS00010">
    <property type="entry name" value="ASX_HYDROXYL"/>
    <property type="match status" value="10"/>
</dbReference>
<dbReference type="SUPFAM" id="SSF57196">
    <property type="entry name" value="EGF/Laminin"/>
    <property type="match status" value="7"/>
</dbReference>
<feature type="chain" id="PRO_5046025815" description="EGF-like domain-containing protein" evidence="8">
    <location>
        <begin position="20"/>
        <end position="887"/>
    </location>
</feature>
<dbReference type="Gene3D" id="2.10.25.10">
    <property type="entry name" value="Laminin"/>
    <property type="match status" value="12"/>
</dbReference>
<dbReference type="CDD" id="cd00054">
    <property type="entry name" value="EGF_CA"/>
    <property type="match status" value="12"/>
</dbReference>
<feature type="disulfide bond" evidence="5">
    <location>
        <begin position="381"/>
        <end position="390"/>
    </location>
</feature>
<dbReference type="Proteomes" id="UP001162164">
    <property type="component" value="Unassembled WGS sequence"/>
</dbReference>
<dbReference type="SMART" id="SM00179">
    <property type="entry name" value="EGF_CA"/>
    <property type="match status" value="12"/>
</dbReference>
<dbReference type="PANTHER" id="PTHR24049">
    <property type="entry name" value="CRUMBS FAMILY MEMBER"/>
    <property type="match status" value="1"/>
</dbReference>
<feature type="region of interest" description="Disordered" evidence="6">
    <location>
        <begin position="707"/>
        <end position="727"/>
    </location>
</feature>
<dbReference type="InterPro" id="IPR000742">
    <property type="entry name" value="EGF"/>
</dbReference>
<feature type="domain" description="EGF-like" evidence="9">
    <location>
        <begin position="317"/>
        <end position="353"/>
    </location>
</feature>
<feature type="domain" description="EGF-like" evidence="9">
    <location>
        <begin position="394"/>
        <end position="430"/>
    </location>
</feature>
<name>A0ABQ9IX02_9CUCU</name>
<keyword evidence="2" id="KW-0677">Repeat</keyword>
<evidence type="ECO:0000256" key="1">
    <source>
        <dbReference type="ARBA" id="ARBA00022536"/>
    </source>
</evidence>
<dbReference type="InterPro" id="IPR026219">
    <property type="entry name" value="Jagged/Serrate"/>
</dbReference>
<feature type="domain" description="EGF-like" evidence="9">
    <location>
        <begin position="470"/>
        <end position="506"/>
    </location>
</feature>
<dbReference type="InterPro" id="IPR018097">
    <property type="entry name" value="EGF_Ca-bd_CS"/>
</dbReference>
<dbReference type="PROSITE" id="PS50026">
    <property type="entry name" value="EGF_3"/>
    <property type="match status" value="12"/>
</dbReference>
<evidence type="ECO:0000256" key="7">
    <source>
        <dbReference type="SAM" id="Phobius"/>
    </source>
</evidence>
<feature type="transmembrane region" description="Helical" evidence="7">
    <location>
        <begin position="667"/>
        <end position="690"/>
    </location>
</feature>
<keyword evidence="7" id="KW-0472">Membrane</keyword>
<dbReference type="PRINTS" id="PR02059">
    <property type="entry name" value="JAGGEDFAMILY"/>
</dbReference>
<dbReference type="PROSITE" id="PS01187">
    <property type="entry name" value="EGF_CA"/>
    <property type="match status" value="3"/>
</dbReference>
<feature type="disulfide bond" evidence="5">
    <location>
        <begin position="167"/>
        <end position="176"/>
    </location>
</feature>
<dbReference type="SMART" id="SM00181">
    <property type="entry name" value="EGF"/>
    <property type="match status" value="12"/>
</dbReference>
<dbReference type="PROSITE" id="PS00022">
    <property type="entry name" value="EGF_1"/>
    <property type="match status" value="12"/>
</dbReference>
<feature type="disulfide bond" evidence="5">
    <location>
        <begin position="205"/>
        <end position="214"/>
    </location>
</feature>
<feature type="domain" description="EGF-like" evidence="9">
    <location>
        <begin position="104"/>
        <end position="139"/>
    </location>
</feature>
<dbReference type="Pfam" id="PF00008">
    <property type="entry name" value="EGF"/>
    <property type="match status" value="10"/>
</dbReference>
<sequence>MMYMFHILVLSFNAEYLNCFIVSFSVTDIDECASAPCQNGGMCMDLENSFKCNCSSAWDGNVCQFDADECLMNPCINAMSCTNLVGDYHCKCRVGWMGKNCDQNINDCVGQCQHGATCIDLVNDYHCACQPGYTGRDCHTDIDECASSPCKNRGECVDQVNGYRCICPVGITGHECENDYDHCNPDPCQNGAPCFKTQSDYYCHCPEGWQGKNCSQARIMCHNPPCDDDIDNCVVVSVGGSRASAPSLCGEHGHCINQPGVGYKCQCQSGYTGKYCHENINDCKINPCENGGTCVDKVNAFQCICIEGWEGALCNINTDDCSPNPCRNNVTCIDGIADFECDCKNGWKGKTCSLKDSHCDHTTCKNGGTCQDLGNTFICRCPPDWEGTTCHIAKQTACRSNPCLNGGTCVNTGDYYQCICRDGFEGNHCQDDVNDCSPQPCYNGGKCIDGVNWFLCECALGFTGPDCRINVNECASNPCGYGGTCVDGIGDFKCICPPGRKGKRCNICVPASSESCLSPPCLPYGECRDLESGRRVKPPSLPSPSTCWPNQATLSNKCARLTLLLDRVKLPQGITVEGLCGDLRRLLANQQASEGLQDELVLLCDLKVDYNDTVEVTLSGNHWVLDGIRVVGEAISRKQTTLLALTSIVEVKVETALVSEEQQGNKYLIALVCFIIIGLCAAAFAVFLYIRQRRRNLGLSGINLSPSSDSCHRNHDDEKSNNLQNEENLRRYANPLKDDVGSMASINSTAACGMDMPRVSVVRPLSSMLPHEGSSEMLEMISEMDCPGSRKTMLVLPGTSSSENTLKLNETVKISENIKLGDGLSPAHRSSQIMLYKAQNPDVRKNTAAFDDSSGHKDFSKNIINVNKQRTSQQNTSGSVDVLTVLV</sequence>
<feature type="signal peptide" evidence="8">
    <location>
        <begin position="1"/>
        <end position="19"/>
    </location>
</feature>
<dbReference type="InterPro" id="IPR009030">
    <property type="entry name" value="Growth_fac_rcpt_cys_sf"/>
</dbReference>
<keyword evidence="1 5" id="KW-0245">EGF-like domain</keyword>
<dbReference type="InterPro" id="IPR056986">
    <property type="entry name" value="JAG1_1/2_dom"/>
</dbReference>
<dbReference type="PROSITE" id="PS01186">
    <property type="entry name" value="EGF_2"/>
    <property type="match status" value="8"/>
</dbReference>
<evidence type="ECO:0000259" key="9">
    <source>
        <dbReference type="PROSITE" id="PS50026"/>
    </source>
</evidence>
<feature type="domain" description="EGF-like" evidence="9">
    <location>
        <begin position="66"/>
        <end position="102"/>
    </location>
</feature>
<evidence type="ECO:0000313" key="10">
    <source>
        <dbReference type="EMBL" id="KAJ8967577.1"/>
    </source>
</evidence>
<dbReference type="Pfam" id="PF12661">
    <property type="entry name" value="hEGF"/>
    <property type="match status" value="1"/>
</dbReference>
<dbReference type="InterPro" id="IPR001881">
    <property type="entry name" value="EGF-like_Ca-bd_dom"/>
</dbReference>
<feature type="disulfide bond" evidence="5">
    <location>
        <begin position="92"/>
        <end position="101"/>
    </location>
</feature>
<feature type="disulfide bond" evidence="5">
    <location>
        <begin position="496"/>
        <end position="505"/>
    </location>
</feature>
<dbReference type="InterPro" id="IPR000152">
    <property type="entry name" value="EGF-type_Asp/Asn_hydroxyl_site"/>
</dbReference>
<keyword evidence="8" id="KW-0732">Signal</keyword>
<feature type="disulfide bond" evidence="5">
    <location>
        <begin position="129"/>
        <end position="138"/>
    </location>
</feature>
<keyword evidence="7" id="KW-1133">Transmembrane helix</keyword>
<dbReference type="InterPro" id="IPR013111">
    <property type="entry name" value="EGF_extracell"/>
</dbReference>
<feature type="domain" description="EGF-like" evidence="9">
    <location>
        <begin position="179"/>
        <end position="215"/>
    </location>
</feature>
<evidence type="ECO:0000256" key="8">
    <source>
        <dbReference type="SAM" id="SignalP"/>
    </source>
</evidence>
<evidence type="ECO:0000256" key="5">
    <source>
        <dbReference type="PROSITE-ProRule" id="PRU00076"/>
    </source>
</evidence>
<keyword evidence="4" id="KW-0325">Glycoprotein</keyword>
<feature type="disulfide bond" evidence="5">
    <location>
        <begin position="305"/>
        <end position="314"/>
    </location>
</feature>
<proteinExistence type="predicted"/>